<dbReference type="EMBL" id="AVOT02029763">
    <property type="protein sequence ID" value="MBW0522722.1"/>
    <property type="molecule type" value="Genomic_DNA"/>
</dbReference>
<comment type="caution">
    <text evidence="1">The sequence shown here is derived from an EMBL/GenBank/DDBJ whole genome shotgun (WGS) entry which is preliminary data.</text>
</comment>
<sequence length="128" mass="14669">MDILSNRLNMDSYRLPPAESLLLEPDGNVLLEFVQLIRDAGEEAFGLRHTVRNDHLAIKAWYPFAINYIEQLLEYINAILKFLSASDTVITSIETIYDKLRGAYTNLCPQIELLMHEQQVGRSCRALD</sequence>
<organism evidence="1 2">
    <name type="scientific">Austropuccinia psidii MF-1</name>
    <dbReference type="NCBI Taxonomy" id="1389203"/>
    <lineage>
        <taxon>Eukaryota</taxon>
        <taxon>Fungi</taxon>
        <taxon>Dikarya</taxon>
        <taxon>Basidiomycota</taxon>
        <taxon>Pucciniomycotina</taxon>
        <taxon>Pucciniomycetes</taxon>
        <taxon>Pucciniales</taxon>
        <taxon>Sphaerophragmiaceae</taxon>
        <taxon>Austropuccinia</taxon>
    </lineage>
</organism>
<evidence type="ECO:0000313" key="1">
    <source>
        <dbReference type="EMBL" id="MBW0522722.1"/>
    </source>
</evidence>
<dbReference type="AlphaFoldDB" id="A0A9Q3ES70"/>
<gene>
    <name evidence="1" type="ORF">O181_062437</name>
</gene>
<protein>
    <submittedName>
        <fullName evidence="1">Uncharacterized protein</fullName>
    </submittedName>
</protein>
<proteinExistence type="predicted"/>
<reference evidence="1" key="1">
    <citation type="submission" date="2021-03" db="EMBL/GenBank/DDBJ databases">
        <title>Draft genome sequence of rust myrtle Austropuccinia psidii MF-1, a brazilian biotype.</title>
        <authorList>
            <person name="Quecine M.C."/>
            <person name="Pachon D.M.R."/>
            <person name="Bonatelli M.L."/>
            <person name="Correr F.H."/>
            <person name="Franceschini L.M."/>
            <person name="Leite T.F."/>
            <person name="Margarido G.R.A."/>
            <person name="Almeida C.A."/>
            <person name="Ferrarezi J.A."/>
            <person name="Labate C.A."/>
        </authorList>
    </citation>
    <scope>NUCLEOTIDE SEQUENCE</scope>
    <source>
        <strain evidence="1">MF-1</strain>
    </source>
</reference>
<keyword evidence="2" id="KW-1185">Reference proteome</keyword>
<evidence type="ECO:0000313" key="2">
    <source>
        <dbReference type="Proteomes" id="UP000765509"/>
    </source>
</evidence>
<name>A0A9Q3ES70_9BASI</name>
<dbReference type="Proteomes" id="UP000765509">
    <property type="component" value="Unassembled WGS sequence"/>
</dbReference>
<accession>A0A9Q3ES70</accession>